<evidence type="ECO:0000313" key="1">
    <source>
        <dbReference type="EMBL" id="CAI7988558.1"/>
    </source>
</evidence>
<comment type="caution">
    <text evidence="1">The sequence shown here is derived from an EMBL/GenBank/DDBJ whole genome shotgun (WGS) entry which is preliminary data.</text>
</comment>
<dbReference type="Proteomes" id="UP001174909">
    <property type="component" value="Unassembled WGS sequence"/>
</dbReference>
<keyword evidence="2" id="KW-1185">Reference proteome</keyword>
<proteinExistence type="predicted"/>
<sequence>MVQSFGKTGSQTDGRTAKQSHIAAVPILCRQPRVWWHYYPLGLIKFTTDLLGFAGLSSSTS</sequence>
<reference evidence="1" key="1">
    <citation type="submission" date="2023-03" db="EMBL/GenBank/DDBJ databases">
        <authorList>
            <person name="Steffen K."/>
            <person name="Cardenas P."/>
        </authorList>
    </citation>
    <scope>NUCLEOTIDE SEQUENCE</scope>
</reference>
<evidence type="ECO:0000313" key="2">
    <source>
        <dbReference type="Proteomes" id="UP001174909"/>
    </source>
</evidence>
<organism evidence="1 2">
    <name type="scientific">Geodia barretti</name>
    <name type="common">Barrett's horny sponge</name>
    <dbReference type="NCBI Taxonomy" id="519541"/>
    <lineage>
        <taxon>Eukaryota</taxon>
        <taxon>Metazoa</taxon>
        <taxon>Porifera</taxon>
        <taxon>Demospongiae</taxon>
        <taxon>Heteroscleromorpha</taxon>
        <taxon>Tetractinellida</taxon>
        <taxon>Astrophorina</taxon>
        <taxon>Geodiidae</taxon>
        <taxon>Geodia</taxon>
    </lineage>
</organism>
<accession>A0AA35VX20</accession>
<gene>
    <name evidence="1" type="ORF">GBAR_LOCUS12</name>
</gene>
<dbReference type="AlphaFoldDB" id="A0AA35VX20"/>
<name>A0AA35VX20_GEOBA</name>
<dbReference type="EMBL" id="CASHTH010000001">
    <property type="protein sequence ID" value="CAI7988558.1"/>
    <property type="molecule type" value="Genomic_DNA"/>
</dbReference>
<protein>
    <submittedName>
        <fullName evidence="1">Uncharacterized protein</fullName>
    </submittedName>
</protein>